<dbReference type="AlphaFoldDB" id="A0A6N7URL5"/>
<evidence type="ECO:0000313" key="2">
    <source>
        <dbReference type="Proteomes" id="UP000434409"/>
    </source>
</evidence>
<dbReference type="EMBL" id="VULY01000018">
    <property type="protein sequence ID" value="MSR93373.1"/>
    <property type="molecule type" value="Genomic_DNA"/>
</dbReference>
<dbReference type="Proteomes" id="UP000434409">
    <property type="component" value="Unassembled WGS sequence"/>
</dbReference>
<dbReference type="RefSeq" id="WP_154476321.1">
    <property type="nucleotide sequence ID" value="NZ_VULY01000018.1"/>
</dbReference>
<proteinExistence type="predicted"/>
<gene>
    <name evidence="1" type="ORF">FYJ34_03590</name>
</gene>
<dbReference type="Pfam" id="PF07892">
    <property type="entry name" value="DUF1667"/>
    <property type="match status" value="1"/>
</dbReference>
<name>A0A6N7URL5_9FIRM</name>
<dbReference type="Gene3D" id="3.10.530.10">
    <property type="entry name" value="CPE0013-like"/>
    <property type="match status" value="1"/>
</dbReference>
<comment type="caution">
    <text evidence="1">The sequence shown here is derived from an EMBL/GenBank/DDBJ whole genome shotgun (WGS) entry which is preliminary data.</text>
</comment>
<reference evidence="1 2" key="1">
    <citation type="submission" date="2019-08" db="EMBL/GenBank/DDBJ databases">
        <title>In-depth cultivation of the pig gut microbiome towards novel bacterial diversity and tailored functional studies.</title>
        <authorList>
            <person name="Wylensek D."/>
            <person name="Hitch T.C.A."/>
            <person name="Clavel T."/>
        </authorList>
    </citation>
    <scope>NUCLEOTIDE SEQUENCE [LARGE SCALE GENOMIC DNA]</scope>
    <source>
        <strain evidence="1 2">68-1-5</strain>
    </source>
</reference>
<dbReference type="SUPFAM" id="SSF160148">
    <property type="entry name" value="CPE0013-like"/>
    <property type="match status" value="1"/>
</dbReference>
<sequence>MEIRQLTCICCPMGCSLQVRQKDGGVEVAGNRCRRGAVYGEKEVTNPVRTVTTTVRLKGGGVVPVKTRGEIPKGKMMEIVKELKALEVKEPVHIGETVLEDAAGTGVPVVATACG</sequence>
<evidence type="ECO:0000313" key="1">
    <source>
        <dbReference type="EMBL" id="MSR93373.1"/>
    </source>
</evidence>
<protein>
    <submittedName>
        <fullName evidence="1">DUF1667 domain-containing protein</fullName>
    </submittedName>
</protein>
<organism evidence="1 2">
    <name type="scientific">Suipraeoptans intestinalis</name>
    <dbReference type="NCBI Taxonomy" id="2606628"/>
    <lineage>
        <taxon>Bacteria</taxon>
        <taxon>Bacillati</taxon>
        <taxon>Bacillota</taxon>
        <taxon>Clostridia</taxon>
        <taxon>Lachnospirales</taxon>
        <taxon>Lachnospiraceae</taxon>
        <taxon>Suipraeoptans</taxon>
    </lineage>
</organism>
<dbReference type="InterPro" id="IPR012460">
    <property type="entry name" value="DUF1667"/>
</dbReference>
<dbReference type="PANTHER" id="PTHR39450">
    <property type="entry name" value="MOLYBDOPTERIN OXIDOREDUCTASE, 4FE-4S CLUSTER-BINDING SUBUNIT"/>
    <property type="match status" value="1"/>
</dbReference>
<dbReference type="PANTHER" id="PTHR39450:SF1">
    <property type="entry name" value="DUF1667 DOMAIN-CONTAINING PROTEIN"/>
    <property type="match status" value="1"/>
</dbReference>
<accession>A0A6N7URL5</accession>
<dbReference type="InterPro" id="IPR036593">
    <property type="entry name" value="CPE0013-like_sf"/>
</dbReference>
<keyword evidence="2" id="KW-1185">Reference proteome</keyword>